<dbReference type="AlphaFoldDB" id="A0A7I7T0N9"/>
<organism evidence="2 3">
    <name type="scientific">Mycolicibacterium helvum</name>
    <dbReference type="NCBI Taxonomy" id="1534349"/>
    <lineage>
        <taxon>Bacteria</taxon>
        <taxon>Bacillati</taxon>
        <taxon>Actinomycetota</taxon>
        <taxon>Actinomycetes</taxon>
        <taxon>Mycobacteriales</taxon>
        <taxon>Mycobacteriaceae</taxon>
        <taxon>Mycolicibacterium</taxon>
    </lineage>
</organism>
<protein>
    <submittedName>
        <fullName evidence="2">Acyl-CoA dehydrogenase</fullName>
    </submittedName>
</protein>
<dbReference type="PANTHER" id="PTHR43884:SF12">
    <property type="entry name" value="ISOVALERYL-COA DEHYDROGENASE, MITOCHONDRIAL-RELATED"/>
    <property type="match status" value="1"/>
</dbReference>
<dbReference type="Gene3D" id="1.10.540.10">
    <property type="entry name" value="Acyl-CoA dehydrogenase/oxidase, N-terminal domain"/>
    <property type="match status" value="1"/>
</dbReference>
<proteinExistence type="predicted"/>
<evidence type="ECO:0000259" key="1">
    <source>
        <dbReference type="Pfam" id="PF02771"/>
    </source>
</evidence>
<dbReference type="PANTHER" id="PTHR43884">
    <property type="entry name" value="ACYL-COA DEHYDROGENASE"/>
    <property type="match status" value="1"/>
</dbReference>
<dbReference type="InterPro" id="IPR009100">
    <property type="entry name" value="AcylCoA_DH/oxidase_NM_dom_sf"/>
</dbReference>
<dbReference type="InterPro" id="IPR037069">
    <property type="entry name" value="AcylCoA_DH/ox_N_sf"/>
</dbReference>
<dbReference type="GO" id="GO:0003995">
    <property type="term" value="F:acyl-CoA dehydrogenase activity"/>
    <property type="evidence" value="ECO:0007669"/>
    <property type="project" value="TreeGrafter"/>
</dbReference>
<dbReference type="RefSeq" id="WP_163746621.1">
    <property type="nucleotide sequence ID" value="NZ_AP022596.1"/>
</dbReference>
<keyword evidence="3" id="KW-1185">Reference proteome</keyword>
<feature type="domain" description="Acyl-CoA dehydrogenase/oxidase N-terminal" evidence="1">
    <location>
        <begin position="5"/>
        <end position="109"/>
    </location>
</feature>
<dbReference type="SUPFAM" id="SSF56645">
    <property type="entry name" value="Acyl-CoA dehydrogenase NM domain-like"/>
    <property type="match status" value="1"/>
</dbReference>
<name>A0A7I7T0N9_9MYCO</name>
<reference evidence="2 3" key="1">
    <citation type="journal article" date="2019" name="Emerg. Microbes Infect.">
        <title>Comprehensive subspecies identification of 175 nontuberculous mycobacteria species based on 7547 genomic profiles.</title>
        <authorList>
            <person name="Matsumoto Y."/>
            <person name="Kinjo T."/>
            <person name="Motooka D."/>
            <person name="Nabeya D."/>
            <person name="Jung N."/>
            <person name="Uechi K."/>
            <person name="Horii T."/>
            <person name="Iida T."/>
            <person name="Fujita J."/>
            <person name="Nakamura S."/>
        </authorList>
    </citation>
    <scope>NUCLEOTIDE SEQUENCE [LARGE SCALE GENOMIC DNA]</scope>
    <source>
        <strain evidence="2 3">JCM 30396</strain>
    </source>
</reference>
<dbReference type="EMBL" id="AP022596">
    <property type="protein sequence ID" value="BBY62874.1"/>
    <property type="molecule type" value="Genomic_DNA"/>
</dbReference>
<accession>A0A7I7T0N9</accession>
<dbReference type="InterPro" id="IPR013786">
    <property type="entry name" value="AcylCoA_DH/ox_N"/>
</dbReference>
<evidence type="ECO:0000313" key="2">
    <source>
        <dbReference type="EMBL" id="BBY62874.1"/>
    </source>
</evidence>
<dbReference type="GO" id="GO:0050660">
    <property type="term" value="F:flavin adenine dinucleotide binding"/>
    <property type="evidence" value="ECO:0007669"/>
    <property type="project" value="InterPro"/>
</dbReference>
<gene>
    <name evidence="2" type="ORF">MHEL_11170</name>
</gene>
<dbReference type="Gene3D" id="2.40.110.10">
    <property type="entry name" value="Butyryl-CoA Dehydrogenase, subunit A, domain 2"/>
    <property type="match status" value="1"/>
</dbReference>
<dbReference type="Pfam" id="PF02771">
    <property type="entry name" value="Acyl-CoA_dh_N"/>
    <property type="match status" value="1"/>
</dbReference>
<dbReference type="KEGG" id="mhev:MHEL_11170"/>
<dbReference type="Proteomes" id="UP000467148">
    <property type="component" value="Chromosome"/>
</dbReference>
<dbReference type="InterPro" id="IPR046373">
    <property type="entry name" value="Acyl-CoA_Oxase/DH_mid-dom_sf"/>
</dbReference>
<sequence>MTSNLVERAHEIADTVLFPAALAVDRTGHVPDSHWETLADAGLYGIAAPADVGGPGLDLAQITAILETMAGGCLATAFTWVQHHGMLAALTATGNHCLRDEFVPGAIAGSIRGGVAYAGAVPVPPRMRAQRVSGGWRLAGHAPFVSGWGIIDVIQISAGDVETGDIVAGLVSAEVQPGITTVTAQRLFVADASQTVALEVDGLFIPDDRIVSRASRADFMANQNFGSRLNATLPIGLVGRCARLLDEAGENAAATALRGQADTVRERLDAGLSDASTLLRARADGCELATRAAAALVAARGGPSLLCSDPAQLLARSALFTLVAASRPELKRSLIDHLSRSQARI</sequence>
<evidence type="ECO:0000313" key="3">
    <source>
        <dbReference type="Proteomes" id="UP000467148"/>
    </source>
</evidence>